<evidence type="ECO:0000313" key="3">
    <source>
        <dbReference type="Proteomes" id="UP001597549"/>
    </source>
</evidence>
<feature type="signal peptide" evidence="1">
    <location>
        <begin position="1"/>
        <end position="19"/>
    </location>
</feature>
<protein>
    <recommendedName>
        <fullName evidence="4">DUF2874 domain containing protein</fullName>
    </recommendedName>
</protein>
<keyword evidence="1" id="KW-0732">Signal</keyword>
<accession>A0ABW5Z6I1</accession>
<gene>
    <name evidence="2" type="ORF">ACFSX9_06920</name>
</gene>
<evidence type="ECO:0000313" key="2">
    <source>
        <dbReference type="EMBL" id="MFD2908464.1"/>
    </source>
</evidence>
<dbReference type="SUPFAM" id="SSF160574">
    <property type="entry name" value="BT0923-like"/>
    <property type="match status" value="1"/>
</dbReference>
<proteinExistence type="predicted"/>
<dbReference type="RefSeq" id="WP_379806014.1">
    <property type="nucleotide sequence ID" value="NZ_JBHUOL010000012.1"/>
</dbReference>
<evidence type="ECO:0000256" key="1">
    <source>
        <dbReference type="SAM" id="SignalP"/>
    </source>
</evidence>
<keyword evidence="3" id="KW-1185">Reference proteome</keyword>
<organism evidence="2 3">
    <name type="scientific">Flavobacterium ardleyense</name>
    <dbReference type="NCBI Taxonomy" id="2038737"/>
    <lineage>
        <taxon>Bacteria</taxon>
        <taxon>Pseudomonadati</taxon>
        <taxon>Bacteroidota</taxon>
        <taxon>Flavobacteriia</taxon>
        <taxon>Flavobacteriales</taxon>
        <taxon>Flavobacteriaceae</taxon>
        <taxon>Flavobacterium</taxon>
    </lineage>
</organism>
<reference evidence="3" key="1">
    <citation type="journal article" date="2019" name="Int. J. Syst. Evol. Microbiol.">
        <title>The Global Catalogue of Microorganisms (GCM) 10K type strain sequencing project: providing services to taxonomists for standard genome sequencing and annotation.</title>
        <authorList>
            <consortium name="The Broad Institute Genomics Platform"/>
            <consortium name="The Broad Institute Genome Sequencing Center for Infectious Disease"/>
            <person name="Wu L."/>
            <person name="Ma J."/>
        </authorList>
    </citation>
    <scope>NUCLEOTIDE SEQUENCE [LARGE SCALE GENOMIC DNA]</scope>
    <source>
        <strain evidence="3">KCTC 52644</strain>
    </source>
</reference>
<comment type="caution">
    <text evidence="2">The sequence shown here is derived from an EMBL/GenBank/DDBJ whole genome shotgun (WGS) entry which is preliminary data.</text>
</comment>
<dbReference type="EMBL" id="JBHUOL010000012">
    <property type="protein sequence ID" value="MFD2908464.1"/>
    <property type="molecule type" value="Genomic_DNA"/>
</dbReference>
<feature type="chain" id="PRO_5047227566" description="DUF2874 domain containing protein" evidence="1">
    <location>
        <begin position="20"/>
        <end position="97"/>
    </location>
</feature>
<name>A0ABW5Z6I1_9FLAO</name>
<dbReference type="Proteomes" id="UP001597549">
    <property type="component" value="Unassembled WGS sequence"/>
</dbReference>
<sequence length="97" mass="10693">MKKVILMAVFAFATLSATATTTEMNATTISTSIENEFKEIAVTEVAKPVLQAVLKDYEGATIKQAFVNEKNEYKLELTIGEVVKTVYADAEGNWIEK</sequence>
<evidence type="ECO:0008006" key="4">
    <source>
        <dbReference type="Google" id="ProtNLM"/>
    </source>
</evidence>